<sequence length="206" mass="22111">MANIFYIPSHAVSSHAEAGADQDGGEEISSRGSRGLVVVPEDVVVYGLVLALVDVDVEKVPIKKGGRSHLEEFQKSCLTTSMMVPKDVVVHGLALVLVDVDVDVGKVPNKKEGKSNRGRNSRSRGQFKLGLRRPTFGRGRDDVTPSKDGDASSRPRGRGGVASRGRPSERVLEQPPSDQALPQLRGVVGLSRGRNVRGNLDVFNPN</sequence>
<keyword evidence="3" id="KW-1185">Reference proteome</keyword>
<gene>
    <name evidence="2" type="ORF">DAPPUDRAFT_328726</name>
</gene>
<evidence type="ECO:0000256" key="1">
    <source>
        <dbReference type="SAM" id="MobiDB-lite"/>
    </source>
</evidence>
<dbReference type="KEGG" id="dpx:DAPPUDRAFT_328726"/>
<dbReference type="InParanoid" id="E9HEL0"/>
<evidence type="ECO:0000313" key="2">
    <source>
        <dbReference type="EMBL" id="EFX69773.1"/>
    </source>
</evidence>
<feature type="compositionally biased region" description="Basic and acidic residues" evidence="1">
    <location>
        <begin position="138"/>
        <end position="153"/>
    </location>
</feature>
<protein>
    <submittedName>
        <fullName evidence="2">Uncharacterized protein</fullName>
    </submittedName>
</protein>
<dbReference type="HOGENOM" id="CLU_1333117_0_0_1"/>
<proteinExistence type="predicted"/>
<dbReference type="Proteomes" id="UP000000305">
    <property type="component" value="Unassembled WGS sequence"/>
</dbReference>
<organism evidence="2 3">
    <name type="scientific">Daphnia pulex</name>
    <name type="common">Water flea</name>
    <dbReference type="NCBI Taxonomy" id="6669"/>
    <lineage>
        <taxon>Eukaryota</taxon>
        <taxon>Metazoa</taxon>
        <taxon>Ecdysozoa</taxon>
        <taxon>Arthropoda</taxon>
        <taxon>Crustacea</taxon>
        <taxon>Branchiopoda</taxon>
        <taxon>Diplostraca</taxon>
        <taxon>Cladocera</taxon>
        <taxon>Anomopoda</taxon>
        <taxon>Daphniidae</taxon>
        <taxon>Daphnia</taxon>
    </lineage>
</organism>
<feature type="region of interest" description="Disordered" evidence="1">
    <location>
        <begin position="106"/>
        <end position="184"/>
    </location>
</feature>
<dbReference type="EMBL" id="GL732630">
    <property type="protein sequence ID" value="EFX69773.1"/>
    <property type="molecule type" value="Genomic_DNA"/>
</dbReference>
<accession>E9HEL0</accession>
<reference evidence="2 3" key="1">
    <citation type="journal article" date="2011" name="Science">
        <title>The ecoresponsive genome of Daphnia pulex.</title>
        <authorList>
            <person name="Colbourne J.K."/>
            <person name="Pfrender M.E."/>
            <person name="Gilbert D."/>
            <person name="Thomas W.K."/>
            <person name="Tucker A."/>
            <person name="Oakley T.H."/>
            <person name="Tokishita S."/>
            <person name="Aerts A."/>
            <person name="Arnold G.J."/>
            <person name="Basu M.K."/>
            <person name="Bauer D.J."/>
            <person name="Caceres C.E."/>
            <person name="Carmel L."/>
            <person name="Casola C."/>
            <person name="Choi J.H."/>
            <person name="Detter J.C."/>
            <person name="Dong Q."/>
            <person name="Dusheyko S."/>
            <person name="Eads B.D."/>
            <person name="Frohlich T."/>
            <person name="Geiler-Samerotte K.A."/>
            <person name="Gerlach D."/>
            <person name="Hatcher P."/>
            <person name="Jogdeo S."/>
            <person name="Krijgsveld J."/>
            <person name="Kriventseva E.V."/>
            <person name="Kultz D."/>
            <person name="Laforsch C."/>
            <person name="Lindquist E."/>
            <person name="Lopez J."/>
            <person name="Manak J.R."/>
            <person name="Muller J."/>
            <person name="Pangilinan J."/>
            <person name="Patwardhan R.P."/>
            <person name="Pitluck S."/>
            <person name="Pritham E.J."/>
            <person name="Rechtsteiner A."/>
            <person name="Rho M."/>
            <person name="Rogozin I.B."/>
            <person name="Sakarya O."/>
            <person name="Salamov A."/>
            <person name="Schaack S."/>
            <person name="Shapiro H."/>
            <person name="Shiga Y."/>
            <person name="Skalitzky C."/>
            <person name="Smith Z."/>
            <person name="Souvorov A."/>
            <person name="Sung W."/>
            <person name="Tang Z."/>
            <person name="Tsuchiya D."/>
            <person name="Tu H."/>
            <person name="Vos H."/>
            <person name="Wang M."/>
            <person name="Wolf Y.I."/>
            <person name="Yamagata H."/>
            <person name="Yamada T."/>
            <person name="Ye Y."/>
            <person name="Shaw J.R."/>
            <person name="Andrews J."/>
            <person name="Crease T.J."/>
            <person name="Tang H."/>
            <person name="Lucas S.M."/>
            <person name="Robertson H.M."/>
            <person name="Bork P."/>
            <person name="Koonin E.V."/>
            <person name="Zdobnov E.M."/>
            <person name="Grigoriev I.V."/>
            <person name="Lynch M."/>
            <person name="Boore J.L."/>
        </authorList>
    </citation>
    <scope>NUCLEOTIDE SEQUENCE [LARGE SCALE GENOMIC DNA]</scope>
</reference>
<evidence type="ECO:0000313" key="3">
    <source>
        <dbReference type="Proteomes" id="UP000000305"/>
    </source>
</evidence>
<dbReference type="AlphaFoldDB" id="E9HEL0"/>
<name>E9HEL0_DAPPU</name>